<dbReference type="Pfam" id="PF06213">
    <property type="entry name" value="CobT"/>
    <property type="match status" value="1"/>
</dbReference>
<dbReference type="Proteomes" id="UP001240697">
    <property type="component" value="Chromosome"/>
</dbReference>
<name>A0ABY8SN05_9BURK</name>
<dbReference type="InterPro" id="IPR036465">
    <property type="entry name" value="vWFA_dom_sf"/>
</dbReference>
<dbReference type="SUPFAM" id="SSF53300">
    <property type="entry name" value="vWA-like"/>
    <property type="match status" value="1"/>
</dbReference>
<reference evidence="2 3" key="1">
    <citation type="submission" date="2023-05" db="EMBL/GenBank/DDBJ databases">
        <authorList>
            <person name="Yin Y."/>
            <person name="Lu Z."/>
        </authorList>
    </citation>
    <scope>NUCLEOTIDE SEQUENCE [LARGE SCALE GENOMIC DNA]</scope>
    <source>
        <strain evidence="2 3">ZM22</strain>
    </source>
</reference>
<evidence type="ECO:0000259" key="1">
    <source>
        <dbReference type="Pfam" id="PF11775"/>
    </source>
</evidence>
<gene>
    <name evidence="2" type="ORF">QMY55_18510</name>
</gene>
<dbReference type="PIRSF" id="PIRSF031715">
    <property type="entry name" value="Cob_chel_CobT"/>
    <property type="match status" value="1"/>
</dbReference>
<accession>A0ABY8SN05</accession>
<dbReference type="InterPro" id="IPR051928">
    <property type="entry name" value="NorD/CobT"/>
</dbReference>
<feature type="domain" description="Cobalamin biosynthesis protein CobT VWA" evidence="1">
    <location>
        <begin position="352"/>
        <end position="564"/>
    </location>
</feature>
<dbReference type="PANTHER" id="PTHR41248">
    <property type="entry name" value="NORD PROTEIN"/>
    <property type="match status" value="1"/>
</dbReference>
<dbReference type="InterPro" id="IPR025861">
    <property type="entry name" value="CobT_VWA_dom"/>
</dbReference>
<organism evidence="2 3">
    <name type="scientific">Comamonas resistens</name>
    <dbReference type="NCBI Taxonomy" id="3046670"/>
    <lineage>
        <taxon>Bacteria</taxon>
        <taxon>Pseudomonadati</taxon>
        <taxon>Pseudomonadota</taxon>
        <taxon>Betaproteobacteria</taxon>
        <taxon>Burkholderiales</taxon>
        <taxon>Comamonadaceae</taxon>
        <taxon>Comamonas</taxon>
    </lineage>
</organism>
<dbReference type="InterPro" id="IPR006538">
    <property type="entry name" value="CobT"/>
</dbReference>
<protein>
    <submittedName>
        <fullName evidence="2">Cobalt chelatase</fullName>
    </submittedName>
</protein>
<evidence type="ECO:0000313" key="3">
    <source>
        <dbReference type="Proteomes" id="UP001240697"/>
    </source>
</evidence>
<dbReference type="Gene3D" id="3.40.50.410">
    <property type="entry name" value="von Willebrand factor, type A domain"/>
    <property type="match status" value="1"/>
</dbReference>
<dbReference type="PANTHER" id="PTHR41248:SF1">
    <property type="entry name" value="NORD PROTEIN"/>
    <property type="match status" value="1"/>
</dbReference>
<keyword evidence="3" id="KW-1185">Reference proteome</keyword>
<dbReference type="Pfam" id="PF11775">
    <property type="entry name" value="CobT_C"/>
    <property type="match status" value="1"/>
</dbReference>
<evidence type="ECO:0000313" key="2">
    <source>
        <dbReference type="EMBL" id="WHS64469.1"/>
    </source>
</evidence>
<dbReference type="EMBL" id="CP125947">
    <property type="protein sequence ID" value="WHS64469.1"/>
    <property type="molecule type" value="Genomic_DNA"/>
</dbReference>
<proteinExistence type="predicted"/>
<sequence>MNAEMSAGGITPSLSQMEFWGGAMLRAFTGDASLQWSSQTLYCGTQPQALPAPHHLEVPVAVLDQRGLLDSVGLRLQLSDEGWHRKHLPADPVERMVFELLEQLRAESLVPEAWPGARENMRQRFLHWSQAFMDSGLTESSLGVLLFTVAITAWSRLTGHEIPGHMADQAEHTRLSMASELGSHWVMLRRTREQQQLFCESALAVSRWVGQAVRAAQQEVPRGATARKRRYNFALPLHFESQSMDDMPVAQTGDSRAWASSAQSYRVFTREFDREAKAAELVRQAQLAQFRAEMDEELARAGLLQVGRLARYLQSRLATLVRDGWNWAQEEGYLDASRLSLLVSDPQQTAIFKHEAHRPVTETAVTLLLDCSGSMKAYAKPLSLLLDVLGRSLEMAGVTVEILGFSTQSWNGGRARRQWQRAGQPDLPGRLNERLHIVFKDGARRWQQSRHGIAALRKPDIFREGIDGEAVEWACQRLSERPAKRRILMVISDGCPMDTATHQANDEHYLDQHLRQVLAAHERSGDVKICALGVGLDLGVFYRRQLAVELEPGIDEALLQSVAELLCRP</sequence>